<keyword evidence="10 12" id="KW-0739">Sodium transport</keyword>
<gene>
    <name evidence="14" type="ORF">NEZAVI_LOCUS10010</name>
</gene>
<keyword evidence="3 12" id="KW-0813">Transport</keyword>
<evidence type="ECO:0000256" key="9">
    <source>
        <dbReference type="ARBA" id="ARBA00023136"/>
    </source>
</evidence>
<evidence type="ECO:0000256" key="8">
    <source>
        <dbReference type="ARBA" id="ARBA00023065"/>
    </source>
</evidence>
<evidence type="ECO:0000256" key="1">
    <source>
        <dbReference type="ARBA" id="ARBA00004141"/>
    </source>
</evidence>
<dbReference type="GO" id="GO:0015280">
    <property type="term" value="F:ligand-gated sodium channel activity"/>
    <property type="evidence" value="ECO:0007669"/>
    <property type="project" value="TreeGrafter"/>
</dbReference>
<evidence type="ECO:0000256" key="3">
    <source>
        <dbReference type="ARBA" id="ARBA00022448"/>
    </source>
</evidence>
<dbReference type="InterPro" id="IPR020903">
    <property type="entry name" value="ENaC_CS"/>
</dbReference>
<evidence type="ECO:0000256" key="5">
    <source>
        <dbReference type="ARBA" id="ARBA00022692"/>
    </source>
</evidence>
<evidence type="ECO:0000256" key="11">
    <source>
        <dbReference type="ARBA" id="ARBA00023303"/>
    </source>
</evidence>
<evidence type="ECO:0000256" key="13">
    <source>
        <dbReference type="SAM" id="Phobius"/>
    </source>
</evidence>
<dbReference type="InterPro" id="IPR001873">
    <property type="entry name" value="ENaC"/>
</dbReference>
<evidence type="ECO:0000256" key="7">
    <source>
        <dbReference type="ARBA" id="ARBA00023053"/>
    </source>
</evidence>
<organism evidence="14 15">
    <name type="scientific">Nezara viridula</name>
    <name type="common">Southern green stink bug</name>
    <name type="synonym">Cimex viridulus</name>
    <dbReference type="NCBI Taxonomy" id="85310"/>
    <lineage>
        <taxon>Eukaryota</taxon>
        <taxon>Metazoa</taxon>
        <taxon>Ecdysozoa</taxon>
        <taxon>Arthropoda</taxon>
        <taxon>Hexapoda</taxon>
        <taxon>Insecta</taxon>
        <taxon>Pterygota</taxon>
        <taxon>Neoptera</taxon>
        <taxon>Paraneoptera</taxon>
        <taxon>Hemiptera</taxon>
        <taxon>Heteroptera</taxon>
        <taxon>Panheteroptera</taxon>
        <taxon>Pentatomomorpha</taxon>
        <taxon>Pentatomoidea</taxon>
        <taxon>Pentatomidae</taxon>
        <taxon>Pentatominae</taxon>
        <taxon>Nezara</taxon>
    </lineage>
</organism>
<name>A0A9P0HEF1_NEZVI</name>
<sequence>MSASVIKKSPDNRLRNKRERWMKSCSLILGVTKDKMRSHWGEFCSVTPIHGVRYLSEPKRPLVEKIWWLFVVLLSMAFAGINAWQQYKKLINSPITEIPEGNCGNLSMIPFPAVTICDNRKSYFLAQVPGEDDSTRPFREAKLLICGDPHPLSEETDMEKLLEMSPPLDQSCDLCNAFSKKTWTNCTAMFKRIVTDVGVCQTFNMFSPSEIFTEGTEIEYEEHNKSSDWMPEESAYTEKTLPVNKNGQGFSSPYPRRAENQLTVTLFNQLPSGAFEALFCDSSDPLGFKIILHSPHEVPMVGHRRDIRSLTEFNETSIGQYFLLPMERKLELVVEPKLVKADEELRQFPAEHRGCYFPEERELFFFRHYSYSNCQLECVANLTLSECLCADYYMPRVKETKLCDRSHLGCILSVLDDWKRRGGKNCNCLNSCSQIEYHAKAWYSYSPDKGEMVWNDSSLSVVMRDKLFFMTERKPIYTKVDFYSDCGGLLGLFCGLSFLSMMEMVYHGSLRVLFTFCYNWRRRSHD</sequence>
<protein>
    <submittedName>
        <fullName evidence="14">Uncharacterized protein</fullName>
    </submittedName>
</protein>
<keyword evidence="8 12" id="KW-0406">Ion transport</keyword>
<evidence type="ECO:0000313" key="14">
    <source>
        <dbReference type="EMBL" id="CAH1400860.1"/>
    </source>
</evidence>
<feature type="transmembrane region" description="Helical" evidence="13">
    <location>
        <begin position="66"/>
        <end position="84"/>
    </location>
</feature>
<dbReference type="PANTHER" id="PTHR11690">
    <property type="entry name" value="AMILORIDE-SENSITIVE SODIUM CHANNEL-RELATED"/>
    <property type="match status" value="1"/>
</dbReference>
<evidence type="ECO:0000256" key="2">
    <source>
        <dbReference type="ARBA" id="ARBA00007193"/>
    </source>
</evidence>
<evidence type="ECO:0000256" key="10">
    <source>
        <dbReference type="ARBA" id="ARBA00023201"/>
    </source>
</evidence>
<dbReference type="OrthoDB" id="6021021at2759"/>
<dbReference type="AlphaFoldDB" id="A0A9P0HEF1"/>
<evidence type="ECO:0000256" key="6">
    <source>
        <dbReference type="ARBA" id="ARBA00022989"/>
    </source>
</evidence>
<dbReference type="PANTHER" id="PTHR11690:SF288">
    <property type="entry name" value="AMILORIDE-SENSITIVE NA+ CHANNEL-RELATED"/>
    <property type="match status" value="1"/>
</dbReference>
<proteinExistence type="inferred from homology"/>
<reference evidence="14" key="1">
    <citation type="submission" date="2022-01" db="EMBL/GenBank/DDBJ databases">
        <authorList>
            <person name="King R."/>
        </authorList>
    </citation>
    <scope>NUCLEOTIDE SEQUENCE</scope>
</reference>
<dbReference type="GO" id="GO:0005886">
    <property type="term" value="C:plasma membrane"/>
    <property type="evidence" value="ECO:0007669"/>
    <property type="project" value="TreeGrafter"/>
</dbReference>
<dbReference type="Gene3D" id="1.10.287.820">
    <property type="entry name" value="Acid-sensing ion channel domain"/>
    <property type="match status" value="1"/>
</dbReference>
<dbReference type="Gene3D" id="2.60.470.10">
    <property type="entry name" value="Acid-sensing ion channels like domains"/>
    <property type="match status" value="1"/>
</dbReference>
<keyword evidence="9 13" id="KW-0472">Membrane</keyword>
<keyword evidence="5 12" id="KW-0812">Transmembrane</keyword>
<dbReference type="Proteomes" id="UP001152798">
    <property type="component" value="Chromosome 5"/>
</dbReference>
<dbReference type="Gene3D" id="1.10.287.770">
    <property type="entry name" value="YojJ-like"/>
    <property type="match status" value="1"/>
</dbReference>
<keyword evidence="11 12" id="KW-0407">Ion channel</keyword>
<dbReference type="PRINTS" id="PR01078">
    <property type="entry name" value="AMINACHANNEL"/>
</dbReference>
<dbReference type="PROSITE" id="PS01206">
    <property type="entry name" value="ASC"/>
    <property type="match status" value="1"/>
</dbReference>
<dbReference type="EMBL" id="OV725081">
    <property type="protein sequence ID" value="CAH1400860.1"/>
    <property type="molecule type" value="Genomic_DNA"/>
</dbReference>
<keyword evidence="7" id="KW-0915">Sodium</keyword>
<keyword evidence="4 12" id="KW-0894">Sodium channel</keyword>
<keyword evidence="6 13" id="KW-1133">Transmembrane helix</keyword>
<dbReference type="Pfam" id="PF00858">
    <property type="entry name" value="ASC"/>
    <property type="match status" value="1"/>
</dbReference>
<keyword evidence="15" id="KW-1185">Reference proteome</keyword>
<comment type="similarity">
    <text evidence="2 12">Belongs to the amiloride-sensitive sodium channel (TC 1.A.6) family.</text>
</comment>
<evidence type="ECO:0000256" key="12">
    <source>
        <dbReference type="RuleBase" id="RU000679"/>
    </source>
</evidence>
<comment type="subcellular location">
    <subcellularLocation>
        <location evidence="1">Membrane</location>
        <topology evidence="1">Multi-pass membrane protein</topology>
    </subcellularLocation>
</comment>
<accession>A0A9P0HEF1</accession>
<evidence type="ECO:0000313" key="15">
    <source>
        <dbReference type="Proteomes" id="UP001152798"/>
    </source>
</evidence>
<evidence type="ECO:0000256" key="4">
    <source>
        <dbReference type="ARBA" id="ARBA00022461"/>
    </source>
</evidence>